<keyword evidence="3" id="KW-1185">Reference proteome</keyword>
<evidence type="ECO:0000259" key="1">
    <source>
        <dbReference type="Pfam" id="PF14280"/>
    </source>
</evidence>
<feature type="domain" description="DUF4365" evidence="1">
    <location>
        <begin position="16"/>
        <end position="146"/>
    </location>
</feature>
<dbReference type="Proteomes" id="UP000316330">
    <property type="component" value="Unassembled WGS sequence"/>
</dbReference>
<gene>
    <name evidence="2" type="ORF">FPZ45_23910</name>
</gene>
<proteinExistence type="predicted"/>
<organism evidence="2 3">
    <name type="scientific">Cohnella terricola</name>
    <dbReference type="NCBI Taxonomy" id="1289167"/>
    <lineage>
        <taxon>Bacteria</taxon>
        <taxon>Bacillati</taxon>
        <taxon>Bacillota</taxon>
        <taxon>Bacilli</taxon>
        <taxon>Bacillales</taxon>
        <taxon>Paenibacillaceae</taxon>
        <taxon>Cohnella</taxon>
    </lineage>
</organism>
<reference evidence="2 3" key="1">
    <citation type="submission" date="2019-07" db="EMBL/GenBank/DDBJ databases">
        <authorList>
            <person name="Kim J."/>
        </authorList>
    </citation>
    <scope>NUCLEOTIDE SEQUENCE [LARGE SCALE GENOMIC DNA]</scope>
    <source>
        <strain evidence="2 3">G13</strain>
    </source>
</reference>
<sequence>MSFPKRNKNQLKGTVGQTFFQHFINAELNCIYHPINQENDFGIDGYIELVENENVSGKLIGIQLKHGDSFFRSRTIGGYKFFGESKHLNYYLNSQSPVYIVIMDGSFKRMNWVMFEINKTSPNSGDRWWIEVPKDNLLISNFKDELFQTAGPIINYEDQIKFNWAIDATLQDASFRVVAIPQKEILTGSYDYIINFIDRLSKNKDMLIKSRATLDIFFPAYDEDEREIFQIPEIMDWLKGSINIGIPWFYFLDTRTRNTGLTLLMHSYCKKTKTIRTDAGHMVEFDGNDLAKFIEQNYINLNTFTEENKLSLKINKEISLGIFEYLKTHLQES</sequence>
<name>A0A559J5N6_9BACL</name>
<dbReference type="InterPro" id="IPR025375">
    <property type="entry name" value="DUF4365"/>
</dbReference>
<dbReference type="OrthoDB" id="4951670at2"/>
<comment type="caution">
    <text evidence="2">The sequence shown here is derived from an EMBL/GenBank/DDBJ whole genome shotgun (WGS) entry which is preliminary data.</text>
</comment>
<dbReference type="EMBL" id="VNJJ01000024">
    <property type="protein sequence ID" value="TVX95190.1"/>
    <property type="molecule type" value="Genomic_DNA"/>
</dbReference>
<accession>A0A559J5N6</accession>
<evidence type="ECO:0000313" key="3">
    <source>
        <dbReference type="Proteomes" id="UP000316330"/>
    </source>
</evidence>
<dbReference type="Pfam" id="PF14280">
    <property type="entry name" value="DUF4365"/>
    <property type="match status" value="1"/>
</dbReference>
<protein>
    <submittedName>
        <fullName evidence="2">DUF4365 and DUF1817 domain-containing protein</fullName>
    </submittedName>
</protein>
<evidence type="ECO:0000313" key="2">
    <source>
        <dbReference type="EMBL" id="TVX95190.1"/>
    </source>
</evidence>
<dbReference type="RefSeq" id="WP_144707179.1">
    <property type="nucleotide sequence ID" value="NZ_VNJJ01000024.1"/>
</dbReference>
<dbReference type="AlphaFoldDB" id="A0A559J5N6"/>